<evidence type="ECO:0000313" key="3">
    <source>
        <dbReference type="Proteomes" id="UP001056132"/>
    </source>
</evidence>
<name>A0AAE9L187_9BURK</name>
<dbReference type="EMBL" id="CP097330">
    <property type="protein sequence ID" value="URF03371.1"/>
    <property type="molecule type" value="Genomic_DNA"/>
</dbReference>
<evidence type="ECO:0000259" key="1">
    <source>
        <dbReference type="Pfam" id="PF13681"/>
    </source>
</evidence>
<feature type="domain" description="PilX/PilW C-terminal" evidence="1">
    <location>
        <begin position="92"/>
        <end position="187"/>
    </location>
</feature>
<protein>
    <submittedName>
        <fullName evidence="2">Pilus assembly protein PilX</fullName>
    </submittedName>
</protein>
<dbReference type="RefSeq" id="WP_211943230.1">
    <property type="nucleotide sequence ID" value="NZ_CAJPVH010000015.1"/>
</dbReference>
<gene>
    <name evidence="2" type="ORF">M5D45_12620</name>
</gene>
<dbReference type="InterPro" id="IPR025205">
    <property type="entry name" value="PilX/PilW_C"/>
</dbReference>
<evidence type="ECO:0000313" key="2">
    <source>
        <dbReference type="EMBL" id="URF03371.1"/>
    </source>
</evidence>
<proteinExistence type="predicted"/>
<accession>A0AAE9L187</accession>
<dbReference type="Proteomes" id="UP001056132">
    <property type="component" value="Chromosome 1"/>
</dbReference>
<dbReference type="AlphaFoldDB" id="A0AAE9L187"/>
<reference evidence="2" key="1">
    <citation type="journal article" date="2022" name="Microbiol. Resour. Announc.">
        <title>Genome Sequence of Cupriavidus campinensis Strain G5, a Member of a Bacterial Consortium Capable of Polyethylene Degradation.</title>
        <authorList>
            <person name="Schneider B."/>
            <person name="Pfeiffer F."/>
            <person name="Dyall-Smith M."/>
            <person name="Kunte H.J."/>
        </authorList>
    </citation>
    <scope>NUCLEOTIDE SEQUENCE</scope>
    <source>
        <strain evidence="2">G5</strain>
    </source>
</reference>
<dbReference type="Pfam" id="PF13681">
    <property type="entry name" value="PilX"/>
    <property type="match status" value="1"/>
</dbReference>
<dbReference type="KEGG" id="ccam:M5D45_12620"/>
<sequence>MLSRRAQEGIAVLAFVTTMLVLTASVCAAAMHFLHAGRQLAGLQLDREIAFRAAEAALLDAEADLLAAAASPHARLASWPGAGHCGDEAQRGICRTGTGQPAWWPWIEGSPAERVPALSIGALTGVRLPDLPEGVAGATHPPRYLIEVLDHPLHTLAGAAQWPRFRITALGLGRDPSVRVLLQAEFQP</sequence>
<reference evidence="2" key="2">
    <citation type="submission" date="2022-05" db="EMBL/GenBank/DDBJ databases">
        <authorList>
            <person name="Kunte H.-J."/>
        </authorList>
    </citation>
    <scope>NUCLEOTIDE SEQUENCE</scope>
    <source>
        <strain evidence="2">G5</strain>
    </source>
</reference>
<organism evidence="2 3">
    <name type="scientific">Cupriavidus campinensis</name>
    <dbReference type="NCBI Taxonomy" id="151783"/>
    <lineage>
        <taxon>Bacteria</taxon>
        <taxon>Pseudomonadati</taxon>
        <taxon>Pseudomonadota</taxon>
        <taxon>Betaproteobacteria</taxon>
        <taxon>Burkholderiales</taxon>
        <taxon>Burkholderiaceae</taxon>
        <taxon>Cupriavidus</taxon>
    </lineage>
</organism>